<evidence type="ECO:0000256" key="6">
    <source>
        <dbReference type="ARBA" id="ARBA00022989"/>
    </source>
</evidence>
<feature type="transmembrane region" description="Helical" evidence="9">
    <location>
        <begin position="105"/>
        <end position="126"/>
    </location>
</feature>
<dbReference type="KEGG" id="ccjz:ccrud_04975"/>
<keyword evidence="12" id="KW-1185">Reference proteome</keyword>
<evidence type="ECO:0000256" key="8">
    <source>
        <dbReference type="ARBA" id="ARBA00038436"/>
    </source>
</evidence>
<name>A0A172QSG3_9CORY</name>
<dbReference type="GO" id="GO:0015740">
    <property type="term" value="P:C4-dicarboxylate transport"/>
    <property type="evidence" value="ECO:0007669"/>
    <property type="project" value="TreeGrafter"/>
</dbReference>
<evidence type="ECO:0000256" key="5">
    <source>
        <dbReference type="ARBA" id="ARBA00022692"/>
    </source>
</evidence>
<dbReference type="InterPro" id="IPR007387">
    <property type="entry name" value="TRAP_DctQ"/>
</dbReference>
<keyword evidence="5 9" id="KW-0812">Transmembrane</keyword>
<evidence type="ECO:0000256" key="2">
    <source>
        <dbReference type="ARBA" id="ARBA00022448"/>
    </source>
</evidence>
<keyword evidence="2" id="KW-0813">Transport</keyword>
<evidence type="ECO:0000313" key="11">
    <source>
        <dbReference type="EMBL" id="ANE03629.1"/>
    </source>
</evidence>
<evidence type="ECO:0000256" key="4">
    <source>
        <dbReference type="ARBA" id="ARBA00022519"/>
    </source>
</evidence>
<evidence type="ECO:0000256" key="7">
    <source>
        <dbReference type="ARBA" id="ARBA00023136"/>
    </source>
</evidence>
<dbReference type="EMBL" id="CP015622">
    <property type="protein sequence ID" value="ANE03629.1"/>
    <property type="molecule type" value="Genomic_DNA"/>
</dbReference>
<feature type="transmembrane region" description="Helical" evidence="9">
    <location>
        <begin position="67"/>
        <end position="85"/>
    </location>
</feature>
<evidence type="ECO:0000256" key="9">
    <source>
        <dbReference type="SAM" id="Phobius"/>
    </source>
</evidence>
<feature type="transmembrane region" description="Helical" evidence="9">
    <location>
        <begin position="151"/>
        <end position="173"/>
    </location>
</feature>
<protein>
    <recommendedName>
        <fullName evidence="10">Tripartite ATP-independent periplasmic transporters DctQ component domain-containing protein</fullName>
    </recommendedName>
</protein>
<gene>
    <name evidence="11" type="ORF">ccrud_04975</name>
</gene>
<comment type="similarity">
    <text evidence="8">Belongs to the TRAP transporter small permease family.</text>
</comment>
<dbReference type="Proteomes" id="UP000076929">
    <property type="component" value="Chromosome"/>
</dbReference>
<keyword evidence="4" id="KW-0997">Cell inner membrane</keyword>
<sequence>MSSTLKTQAEQPSSLIRGIDLSVKILIRLSIVLGAVAAFGMVINVFLDVALRFGLNMPIQGTNQFVSFWWMLPLVFFGIAAAQHYGEHTDLPLVYERLTPRGQQIMSIVALTFTGIFVLMIGWAGFNNALEQMSVGEYDSSTGVTVWPPRFAIPLACLAFFLVVVANIIQLLVNKDAVLSAEMDATGEEADVLADLETQLVAEDSSERSTNK</sequence>
<dbReference type="GO" id="GO:0022857">
    <property type="term" value="F:transmembrane transporter activity"/>
    <property type="evidence" value="ECO:0007669"/>
    <property type="project" value="TreeGrafter"/>
</dbReference>
<dbReference type="PANTHER" id="PTHR35011">
    <property type="entry name" value="2,3-DIKETO-L-GULONATE TRAP TRANSPORTER SMALL PERMEASE PROTEIN YIAM"/>
    <property type="match status" value="1"/>
</dbReference>
<keyword evidence="6 9" id="KW-1133">Transmembrane helix</keyword>
<comment type="subcellular location">
    <subcellularLocation>
        <location evidence="1">Cell inner membrane</location>
        <topology evidence="1">Multi-pass membrane protein</topology>
    </subcellularLocation>
</comment>
<dbReference type="GO" id="GO:0005886">
    <property type="term" value="C:plasma membrane"/>
    <property type="evidence" value="ECO:0007669"/>
    <property type="project" value="UniProtKB-SubCell"/>
</dbReference>
<dbReference type="InterPro" id="IPR055348">
    <property type="entry name" value="DctQ"/>
</dbReference>
<dbReference type="RefSeq" id="WP_066565128.1">
    <property type="nucleotide sequence ID" value="NZ_CP015622.1"/>
</dbReference>
<reference evidence="11 12" key="1">
    <citation type="submission" date="2016-05" db="EMBL/GenBank/DDBJ databases">
        <title>Complete genome sequence of Corynebacterium crudilactis, a new Corynebacterium species isolated from raw cow's milk.</title>
        <authorList>
            <person name="Christian R."/>
            <person name="Zimmermann J."/>
            <person name="Lipski A."/>
            <person name="Kalinowski J."/>
        </authorList>
    </citation>
    <scope>NUCLEOTIDE SEQUENCE [LARGE SCALE GENOMIC DNA]</scope>
    <source>
        <strain evidence="11 12">JZ16</strain>
    </source>
</reference>
<dbReference type="PANTHER" id="PTHR35011:SF2">
    <property type="entry name" value="2,3-DIKETO-L-GULONATE TRAP TRANSPORTER SMALL PERMEASE PROTEIN YIAM"/>
    <property type="match status" value="1"/>
</dbReference>
<feature type="transmembrane region" description="Helical" evidence="9">
    <location>
        <begin position="25"/>
        <end position="47"/>
    </location>
</feature>
<keyword evidence="3" id="KW-1003">Cell membrane</keyword>
<dbReference type="STRING" id="1652495.ccrud_04975"/>
<organism evidence="11 12">
    <name type="scientific">Corynebacterium crudilactis</name>
    <dbReference type="NCBI Taxonomy" id="1652495"/>
    <lineage>
        <taxon>Bacteria</taxon>
        <taxon>Bacillati</taxon>
        <taxon>Actinomycetota</taxon>
        <taxon>Actinomycetes</taxon>
        <taxon>Mycobacteriales</taxon>
        <taxon>Corynebacteriaceae</taxon>
        <taxon>Corynebacterium</taxon>
    </lineage>
</organism>
<dbReference type="Pfam" id="PF04290">
    <property type="entry name" value="DctQ"/>
    <property type="match status" value="1"/>
</dbReference>
<dbReference type="AlphaFoldDB" id="A0A172QSG3"/>
<feature type="domain" description="Tripartite ATP-independent periplasmic transporters DctQ component" evidence="10">
    <location>
        <begin position="41"/>
        <end position="172"/>
    </location>
</feature>
<evidence type="ECO:0000256" key="1">
    <source>
        <dbReference type="ARBA" id="ARBA00004429"/>
    </source>
</evidence>
<evidence type="ECO:0000313" key="12">
    <source>
        <dbReference type="Proteomes" id="UP000076929"/>
    </source>
</evidence>
<evidence type="ECO:0000259" key="10">
    <source>
        <dbReference type="Pfam" id="PF04290"/>
    </source>
</evidence>
<evidence type="ECO:0000256" key="3">
    <source>
        <dbReference type="ARBA" id="ARBA00022475"/>
    </source>
</evidence>
<keyword evidence="7 9" id="KW-0472">Membrane</keyword>
<dbReference type="OrthoDB" id="4544352at2"/>
<proteinExistence type="inferred from homology"/>
<accession>A0A172QSG3</accession>